<dbReference type="AlphaFoldDB" id="A0A1U9NL65"/>
<evidence type="ECO:0000259" key="1">
    <source>
        <dbReference type="Pfam" id="PF01208"/>
    </source>
</evidence>
<dbReference type="Pfam" id="PF01208">
    <property type="entry name" value="URO-D"/>
    <property type="match status" value="1"/>
</dbReference>
<accession>A0A1U9NL65</accession>
<dbReference type="PANTHER" id="PTHR47099">
    <property type="entry name" value="METHYLCOBAMIDE:COM METHYLTRANSFERASE MTBA"/>
    <property type="match status" value="1"/>
</dbReference>
<dbReference type="SUPFAM" id="SSF51726">
    <property type="entry name" value="UROD/MetE-like"/>
    <property type="match status" value="1"/>
</dbReference>
<dbReference type="GO" id="GO:0032259">
    <property type="term" value="P:methylation"/>
    <property type="evidence" value="ECO:0007669"/>
    <property type="project" value="UniProtKB-KW"/>
</dbReference>
<dbReference type="STRING" id="1936003.STSP2_01852"/>
<protein>
    <submittedName>
        <fullName evidence="2">Methylcobalamin:coenzyme M methyltransferase</fullName>
    </submittedName>
</protein>
<dbReference type="GO" id="GO:0004853">
    <property type="term" value="F:uroporphyrinogen decarboxylase activity"/>
    <property type="evidence" value="ECO:0007669"/>
    <property type="project" value="InterPro"/>
</dbReference>
<feature type="domain" description="Uroporphyrinogen decarboxylase (URO-D)" evidence="1">
    <location>
        <begin position="157"/>
        <end position="364"/>
    </location>
</feature>
<evidence type="ECO:0000313" key="3">
    <source>
        <dbReference type="Proteomes" id="UP000189674"/>
    </source>
</evidence>
<sequence length="367" mass="41952">MLSKERVLAAIERRPADRIPIYDSFWLDTVARWRQEGLSEVVSVQDYFGFDIHVMGIDASPRFKPELLETDGEMVTIRDRFGYVVKKEKNKSRTMMYLSHPAESQEQWESVKRGFNIDPDGPARVAKDPFPFKLEMGDSWQKVYEDYCDLLESGKYILGSAYGPHEAILRLHGFEKTLYSLCDSPGMLTDMAETYSNFLLQVINESLEKGVRFDGLFLVEDLAATNGMLFSPDQWRNIFKPSMAKIGEFLASNDLHFWMHCCGNAEPVFGDLIECGVQVLNPLEAKSGLDVCWLKDKYGEDLTFFGNIDAIKMSGTDEEIEEELQRKVTAAKQGGGYIYHSDHSVPPEVSWGRYKHIMEMVSKYGKY</sequence>
<dbReference type="InterPro" id="IPR038071">
    <property type="entry name" value="UROD/MetE-like_sf"/>
</dbReference>
<keyword evidence="2" id="KW-0808">Transferase</keyword>
<proteinExistence type="predicted"/>
<dbReference type="KEGG" id="alus:STSP2_01852"/>
<organism evidence="2 3">
    <name type="scientific">Anaerohalosphaera lusitana</name>
    <dbReference type="NCBI Taxonomy" id="1936003"/>
    <lineage>
        <taxon>Bacteria</taxon>
        <taxon>Pseudomonadati</taxon>
        <taxon>Planctomycetota</taxon>
        <taxon>Phycisphaerae</taxon>
        <taxon>Sedimentisphaerales</taxon>
        <taxon>Anaerohalosphaeraceae</taxon>
        <taxon>Anaerohalosphaera</taxon>
    </lineage>
</organism>
<dbReference type="Gene3D" id="3.20.20.210">
    <property type="match status" value="1"/>
</dbReference>
<keyword evidence="2" id="KW-0489">Methyltransferase</keyword>
<dbReference type="RefSeq" id="WP_146661902.1">
    <property type="nucleotide sequence ID" value="NZ_CP019791.1"/>
</dbReference>
<dbReference type="InterPro" id="IPR000257">
    <property type="entry name" value="Uroporphyrinogen_deCOase"/>
</dbReference>
<reference evidence="3" key="1">
    <citation type="submission" date="2017-02" db="EMBL/GenBank/DDBJ databases">
        <title>Comparative genomics and description of representatives of a novel lineage of planctomycetes thriving in anoxic sediments.</title>
        <authorList>
            <person name="Spring S."/>
            <person name="Bunk B."/>
            <person name="Sproer C."/>
        </authorList>
    </citation>
    <scope>NUCLEOTIDE SEQUENCE [LARGE SCALE GENOMIC DNA]</scope>
    <source>
        <strain evidence="3">ST-NAGAB-D1</strain>
    </source>
</reference>
<dbReference type="PANTHER" id="PTHR47099:SF1">
    <property type="entry name" value="METHYLCOBAMIDE:COM METHYLTRANSFERASE MTBA"/>
    <property type="match status" value="1"/>
</dbReference>
<gene>
    <name evidence="2" type="ORF">STSP2_01852</name>
</gene>
<dbReference type="OrthoDB" id="287640at2"/>
<dbReference type="GO" id="GO:0008168">
    <property type="term" value="F:methyltransferase activity"/>
    <property type="evidence" value="ECO:0007669"/>
    <property type="project" value="UniProtKB-KW"/>
</dbReference>
<keyword evidence="3" id="KW-1185">Reference proteome</keyword>
<dbReference type="Proteomes" id="UP000189674">
    <property type="component" value="Chromosome"/>
</dbReference>
<name>A0A1U9NL65_9BACT</name>
<dbReference type="InterPro" id="IPR052024">
    <property type="entry name" value="Methanogen_methyltrans"/>
</dbReference>
<dbReference type="EMBL" id="CP019791">
    <property type="protein sequence ID" value="AQT68682.1"/>
    <property type="molecule type" value="Genomic_DNA"/>
</dbReference>
<evidence type="ECO:0000313" key="2">
    <source>
        <dbReference type="EMBL" id="AQT68682.1"/>
    </source>
</evidence>
<dbReference type="GO" id="GO:0006779">
    <property type="term" value="P:porphyrin-containing compound biosynthetic process"/>
    <property type="evidence" value="ECO:0007669"/>
    <property type="project" value="InterPro"/>
</dbReference>